<accession>A0A6A5A8E2</accession>
<dbReference type="Gene3D" id="3.40.50.300">
    <property type="entry name" value="P-loop containing nucleotide triphosphate hydrolases"/>
    <property type="match status" value="2"/>
</dbReference>
<feature type="domain" description="ATP-dependent helicase C-terminal" evidence="1">
    <location>
        <begin position="182"/>
        <end position="309"/>
    </location>
</feature>
<name>A0A6A5A8E2_APHAT</name>
<dbReference type="Pfam" id="PF13307">
    <property type="entry name" value="Helicase_C_2"/>
    <property type="match status" value="1"/>
</dbReference>
<dbReference type="VEuPathDB" id="FungiDB:H257_14526"/>
<dbReference type="GO" id="GO:0016818">
    <property type="term" value="F:hydrolase activity, acting on acid anhydrides, in phosphorus-containing anhydrides"/>
    <property type="evidence" value="ECO:0007669"/>
    <property type="project" value="InterPro"/>
</dbReference>
<protein>
    <recommendedName>
        <fullName evidence="1">ATP-dependent helicase C-terminal domain-containing protein</fullName>
    </recommendedName>
</protein>
<dbReference type="EMBL" id="VJMI01013896">
    <property type="protein sequence ID" value="KAF0746600.1"/>
    <property type="molecule type" value="Genomic_DNA"/>
</dbReference>
<feature type="non-terminal residue" evidence="2">
    <location>
        <position position="1"/>
    </location>
</feature>
<dbReference type="AlphaFoldDB" id="A0A6A5A8E2"/>
<reference evidence="2 3" key="1">
    <citation type="submission" date="2019-06" db="EMBL/GenBank/DDBJ databases">
        <title>Genomics analysis of Aphanomyces spp. identifies a new class of oomycete effector associated with host adaptation.</title>
        <authorList>
            <person name="Gaulin E."/>
        </authorList>
    </citation>
    <scope>NUCLEOTIDE SEQUENCE [LARGE SCALE GENOMIC DNA]</scope>
    <source>
        <strain evidence="2 3">E</strain>
    </source>
</reference>
<dbReference type="Pfam" id="PF06733">
    <property type="entry name" value="DEAD_2"/>
    <property type="match status" value="1"/>
</dbReference>
<dbReference type="SMART" id="SM00491">
    <property type="entry name" value="HELICc2"/>
    <property type="match status" value="1"/>
</dbReference>
<dbReference type="InterPro" id="IPR006555">
    <property type="entry name" value="ATP-dep_Helicase_C"/>
</dbReference>
<dbReference type="GO" id="GO:0003677">
    <property type="term" value="F:DNA binding"/>
    <property type="evidence" value="ECO:0007669"/>
    <property type="project" value="InterPro"/>
</dbReference>
<dbReference type="GO" id="GO:0005524">
    <property type="term" value="F:ATP binding"/>
    <property type="evidence" value="ECO:0007669"/>
    <property type="project" value="InterPro"/>
</dbReference>
<proteinExistence type="predicted"/>
<dbReference type="PANTHER" id="PTHR11472">
    <property type="entry name" value="DNA REPAIR DEAD HELICASE RAD3/XP-D SUBFAMILY MEMBER"/>
    <property type="match status" value="1"/>
</dbReference>
<evidence type="ECO:0000313" key="3">
    <source>
        <dbReference type="Proteomes" id="UP000469452"/>
    </source>
</evidence>
<dbReference type="GO" id="GO:0034085">
    <property type="term" value="P:establishment of sister chromatid cohesion"/>
    <property type="evidence" value="ECO:0007669"/>
    <property type="project" value="TreeGrafter"/>
</dbReference>
<organism evidence="2 3">
    <name type="scientific">Aphanomyces astaci</name>
    <name type="common">Crayfish plague agent</name>
    <dbReference type="NCBI Taxonomy" id="112090"/>
    <lineage>
        <taxon>Eukaryota</taxon>
        <taxon>Sar</taxon>
        <taxon>Stramenopiles</taxon>
        <taxon>Oomycota</taxon>
        <taxon>Saprolegniomycetes</taxon>
        <taxon>Saprolegniales</taxon>
        <taxon>Verrucalvaceae</taxon>
        <taxon>Aphanomyces</taxon>
    </lineage>
</organism>
<comment type="caution">
    <text evidence="2">The sequence shown here is derived from an EMBL/GenBank/DDBJ whole genome shotgun (WGS) entry which is preliminary data.</text>
</comment>
<dbReference type="PANTHER" id="PTHR11472:SF41">
    <property type="entry name" value="ATP-DEPENDENT DNA HELICASE DDX11-RELATED"/>
    <property type="match status" value="1"/>
</dbReference>
<dbReference type="GO" id="GO:0006139">
    <property type="term" value="P:nucleobase-containing compound metabolic process"/>
    <property type="evidence" value="ECO:0007669"/>
    <property type="project" value="InterPro"/>
</dbReference>
<dbReference type="InterPro" id="IPR010614">
    <property type="entry name" value="RAD3-like_helicase_DEAD"/>
</dbReference>
<dbReference type="Proteomes" id="UP000469452">
    <property type="component" value="Unassembled WGS sequence"/>
</dbReference>
<dbReference type="GO" id="GO:0003678">
    <property type="term" value="F:DNA helicase activity"/>
    <property type="evidence" value="ECO:0007669"/>
    <property type="project" value="InterPro"/>
</dbReference>
<evidence type="ECO:0000313" key="2">
    <source>
        <dbReference type="EMBL" id="KAF0746600.1"/>
    </source>
</evidence>
<dbReference type="InterPro" id="IPR045028">
    <property type="entry name" value="DinG/Rad3-like"/>
</dbReference>
<evidence type="ECO:0000259" key="1">
    <source>
        <dbReference type="SMART" id="SM00491"/>
    </source>
</evidence>
<dbReference type="InterPro" id="IPR027417">
    <property type="entry name" value="P-loop_NTPase"/>
</dbReference>
<sequence>IFYCSRTHSQLSQFMQEIKKTSFAKSIRTLTLGARKSLCIHPDVRKLTSDTAMTDKCLDLIQSTKTKAPGCPYNKRTTQVHFRHHALAKMDNINLFKIQQYLERSKLAQKLLGFVATEDGGDGVTTHGSPLRTIGAFFMALTTATANGRILVMQQIMDEVGRIVLNLVRVVPGGVVVFFPSYSYENQVILHWKSTGVLAAIEAKKVAFREPKSTAEVDAVLTSYAAACQESGNVTLLFCVVMVGLPYPNPHDPELMQQMEYTTKSVSGVSAHDFYSNLCMKAVNQSIGRSIRHRNDYASIMLLDRRYNTNVIRSRLPKWINDRTVTYPTFGPTIPHLVQFYKQHCPANTTI</sequence>
<dbReference type="GO" id="GO:0005634">
    <property type="term" value="C:nucleus"/>
    <property type="evidence" value="ECO:0007669"/>
    <property type="project" value="TreeGrafter"/>
</dbReference>
<gene>
    <name evidence="2" type="ORF">AaE_008065</name>
</gene>